<evidence type="ECO:0000313" key="5">
    <source>
        <dbReference type="EMBL" id="MBZ0156206.1"/>
    </source>
</evidence>
<keyword evidence="1" id="KW-0472">Membrane</keyword>
<dbReference type="GO" id="GO:0052621">
    <property type="term" value="F:diguanylate cyclase activity"/>
    <property type="evidence" value="ECO:0007669"/>
    <property type="project" value="UniProtKB-EC"/>
</dbReference>
<accession>A0A953J4N4</accession>
<evidence type="ECO:0000259" key="4">
    <source>
        <dbReference type="PROSITE" id="PS50887"/>
    </source>
</evidence>
<dbReference type="EC" id="2.7.7.65" evidence="5"/>
<feature type="domain" description="GGDEF" evidence="4">
    <location>
        <begin position="387"/>
        <end position="520"/>
    </location>
</feature>
<feature type="transmembrane region" description="Helical" evidence="1">
    <location>
        <begin position="179"/>
        <end position="197"/>
    </location>
</feature>
<dbReference type="InterPro" id="IPR035965">
    <property type="entry name" value="PAS-like_dom_sf"/>
</dbReference>
<feature type="transmembrane region" description="Helical" evidence="1">
    <location>
        <begin position="77"/>
        <end position="99"/>
    </location>
</feature>
<feature type="transmembrane region" description="Helical" evidence="1">
    <location>
        <begin position="209"/>
        <end position="228"/>
    </location>
</feature>
<dbReference type="SMART" id="SM00267">
    <property type="entry name" value="GGDEF"/>
    <property type="match status" value="1"/>
</dbReference>
<dbReference type="SUPFAM" id="SSF55785">
    <property type="entry name" value="PYP-like sensor domain (PAS domain)"/>
    <property type="match status" value="1"/>
</dbReference>
<comment type="caution">
    <text evidence="5">The sequence shown here is derived from an EMBL/GenBank/DDBJ whole genome shotgun (WGS) entry which is preliminary data.</text>
</comment>
<evidence type="ECO:0000259" key="2">
    <source>
        <dbReference type="PROSITE" id="PS50112"/>
    </source>
</evidence>
<dbReference type="InterPro" id="IPR000014">
    <property type="entry name" value="PAS"/>
</dbReference>
<dbReference type="InterPro" id="IPR000160">
    <property type="entry name" value="GGDEF_dom"/>
</dbReference>
<dbReference type="PANTHER" id="PTHR46663">
    <property type="entry name" value="DIGUANYLATE CYCLASE DGCT-RELATED"/>
    <property type="match status" value="1"/>
</dbReference>
<feature type="domain" description="PAS" evidence="2">
    <location>
        <begin position="238"/>
        <end position="278"/>
    </location>
</feature>
<evidence type="ECO:0000256" key="1">
    <source>
        <dbReference type="SAM" id="Phobius"/>
    </source>
</evidence>
<dbReference type="Pfam" id="PF16927">
    <property type="entry name" value="HisKA_7TM"/>
    <property type="match status" value="1"/>
</dbReference>
<dbReference type="Proteomes" id="UP000705867">
    <property type="component" value="Unassembled WGS sequence"/>
</dbReference>
<evidence type="ECO:0000313" key="6">
    <source>
        <dbReference type="Proteomes" id="UP000705867"/>
    </source>
</evidence>
<keyword evidence="1" id="KW-0812">Transmembrane</keyword>
<feature type="transmembrane region" description="Helical" evidence="1">
    <location>
        <begin position="12"/>
        <end position="33"/>
    </location>
</feature>
<name>A0A953J4N4_9BACT</name>
<dbReference type="PROSITE" id="PS50887">
    <property type="entry name" value="GGDEF"/>
    <property type="match status" value="1"/>
</dbReference>
<dbReference type="EMBL" id="JAIOIV010000071">
    <property type="protein sequence ID" value="MBZ0156206.1"/>
    <property type="molecule type" value="Genomic_DNA"/>
</dbReference>
<keyword evidence="5" id="KW-0548">Nucleotidyltransferase</keyword>
<dbReference type="SMART" id="SM00091">
    <property type="entry name" value="PAS"/>
    <property type="match status" value="1"/>
</dbReference>
<dbReference type="PANTHER" id="PTHR46663:SF2">
    <property type="entry name" value="GGDEF DOMAIN-CONTAINING PROTEIN"/>
    <property type="match status" value="1"/>
</dbReference>
<reference evidence="5" key="2">
    <citation type="submission" date="2021-08" db="EMBL/GenBank/DDBJ databases">
        <authorList>
            <person name="Dalcin Martins P."/>
        </authorList>
    </citation>
    <scope>NUCLEOTIDE SEQUENCE</scope>
    <source>
        <strain evidence="5">MAG_39</strain>
    </source>
</reference>
<dbReference type="PROSITE" id="PS50113">
    <property type="entry name" value="PAC"/>
    <property type="match status" value="1"/>
</dbReference>
<dbReference type="InterPro" id="IPR013767">
    <property type="entry name" value="PAS_fold"/>
</dbReference>
<keyword evidence="5" id="KW-0808">Transferase</keyword>
<dbReference type="InterPro" id="IPR052163">
    <property type="entry name" value="DGC-Regulatory_Protein"/>
</dbReference>
<gene>
    <name evidence="5" type="ORF">K8I29_08365</name>
</gene>
<dbReference type="Pfam" id="PF00990">
    <property type="entry name" value="GGDEF"/>
    <property type="match status" value="1"/>
</dbReference>
<dbReference type="NCBIfam" id="TIGR00254">
    <property type="entry name" value="GGDEF"/>
    <property type="match status" value="1"/>
</dbReference>
<dbReference type="InterPro" id="IPR031621">
    <property type="entry name" value="HisKA_7TM"/>
</dbReference>
<feature type="transmembrane region" description="Helical" evidence="1">
    <location>
        <begin position="143"/>
        <end position="164"/>
    </location>
</feature>
<dbReference type="CDD" id="cd01949">
    <property type="entry name" value="GGDEF"/>
    <property type="match status" value="1"/>
</dbReference>
<dbReference type="InterPro" id="IPR000700">
    <property type="entry name" value="PAS-assoc_C"/>
</dbReference>
<dbReference type="GO" id="GO:0006355">
    <property type="term" value="P:regulation of DNA-templated transcription"/>
    <property type="evidence" value="ECO:0007669"/>
    <property type="project" value="InterPro"/>
</dbReference>
<dbReference type="PROSITE" id="PS50112">
    <property type="entry name" value="PAS"/>
    <property type="match status" value="1"/>
</dbReference>
<feature type="transmembrane region" description="Helical" evidence="1">
    <location>
        <begin position="40"/>
        <end position="57"/>
    </location>
</feature>
<dbReference type="InterPro" id="IPR029787">
    <property type="entry name" value="Nucleotide_cyclase"/>
</dbReference>
<dbReference type="InterPro" id="IPR043128">
    <property type="entry name" value="Rev_trsase/Diguanyl_cyclase"/>
</dbReference>
<feature type="transmembrane region" description="Helical" evidence="1">
    <location>
        <begin position="106"/>
        <end position="131"/>
    </location>
</feature>
<dbReference type="Pfam" id="PF00989">
    <property type="entry name" value="PAS"/>
    <property type="match status" value="1"/>
</dbReference>
<evidence type="ECO:0000259" key="3">
    <source>
        <dbReference type="PROSITE" id="PS50113"/>
    </source>
</evidence>
<reference evidence="5" key="1">
    <citation type="journal article" date="2021" name="bioRxiv">
        <title>Unraveling nitrogen, sulfur and carbon metabolic pathways and microbial community transcriptional responses to substrate deprivation and toxicity stresses in a bioreactor mimicking anoxic brackish coastal sediment conditions.</title>
        <authorList>
            <person name="Martins P.D."/>
            <person name="Echeveste M.J."/>
            <person name="Arshad A."/>
            <person name="Kurth J."/>
            <person name="Ouboter H."/>
            <person name="Jetten M.S.M."/>
            <person name="Welte C.U."/>
        </authorList>
    </citation>
    <scope>NUCLEOTIDE SEQUENCE</scope>
    <source>
        <strain evidence="5">MAG_39</strain>
    </source>
</reference>
<dbReference type="CDD" id="cd00130">
    <property type="entry name" value="PAS"/>
    <property type="match status" value="1"/>
</dbReference>
<dbReference type="NCBIfam" id="TIGR00229">
    <property type="entry name" value="sensory_box"/>
    <property type="match status" value="1"/>
</dbReference>
<dbReference type="SUPFAM" id="SSF55073">
    <property type="entry name" value="Nucleotide cyclase"/>
    <property type="match status" value="1"/>
</dbReference>
<sequence>MDTQIIPVSPYLLSTPTFVAAVAIFLMGLLAFLRERFSMVSAAFFCMTLFLAIYYIAFSQMYRAATEDAALKWAKAAYLGVPFIPTAAYHFAAAALGIYEKHRKGLVVTWMLSFLFSAVIIGTDTVIGGMFHYRWSYYPKYSAWSIPFLVFFFSVTALSLYLYVSEYRKASDGAQKHRIRLFIVNTAIAYAGVVDFIPKFGISAYPFGYLPMFIFVGLSLNIVVRYFLVDITPAFAAKEIIDIMDDVLLVLDHKGIIRLANPAGARLFGCTENELKGKPAGIFFDDPLFSERFDVLIGGGTLRNYEVSIRKGQSAPSTLSLAATVKRDKEGKPAAVICIARDISERKRMEEAIKHQAYHDSLTGLPNRVLFADHLALALRQVHYHEGKLAVMFLDLDTFKSINDTLGHAFGDKLLQSVAARIKGCIRGTDTVARIGGDEFIVLLPYIVQERDAAMVAGKILSLMKEPYRIEGCEISVTASIGISICPDDGEDGETLMKNADSAMYHVKERGRNNYAFFSAYREAGAAARE</sequence>
<dbReference type="Gene3D" id="3.30.450.20">
    <property type="entry name" value="PAS domain"/>
    <property type="match status" value="1"/>
</dbReference>
<protein>
    <submittedName>
        <fullName evidence="5">Diguanylate cyclase</fullName>
        <ecNumber evidence="5">2.7.7.65</ecNumber>
    </submittedName>
</protein>
<dbReference type="Gene3D" id="3.30.70.270">
    <property type="match status" value="1"/>
</dbReference>
<feature type="domain" description="PAC" evidence="3">
    <location>
        <begin position="303"/>
        <end position="355"/>
    </location>
</feature>
<dbReference type="FunFam" id="3.30.70.270:FF:000001">
    <property type="entry name" value="Diguanylate cyclase domain protein"/>
    <property type="match status" value="1"/>
</dbReference>
<dbReference type="AlphaFoldDB" id="A0A953J4N4"/>
<organism evidence="5 6">
    <name type="scientific">Candidatus Nitrobium versatile</name>
    <dbReference type="NCBI Taxonomy" id="2884831"/>
    <lineage>
        <taxon>Bacteria</taxon>
        <taxon>Pseudomonadati</taxon>
        <taxon>Nitrospirota</taxon>
        <taxon>Nitrospiria</taxon>
        <taxon>Nitrospirales</taxon>
        <taxon>Nitrospiraceae</taxon>
        <taxon>Candidatus Nitrobium</taxon>
    </lineage>
</organism>
<keyword evidence="1" id="KW-1133">Transmembrane helix</keyword>
<proteinExistence type="predicted"/>